<dbReference type="GO" id="GO:0005886">
    <property type="term" value="C:plasma membrane"/>
    <property type="evidence" value="ECO:0007669"/>
    <property type="project" value="UniProtKB-SubCell"/>
</dbReference>
<evidence type="ECO:0000259" key="13">
    <source>
        <dbReference type="Pfam" id="PF13721"/>
    </source>
</evidence>
<dbReference type="GO" id="GO:0065002">
    <property type="term" value="P:intracellular protein transmembrane transport"/>
    <property type="evidence" value="ECO:0007669"/>
    <property type="project" value="UniProtKB-UniRule"/>
</dbReference>
<comment type="function">
    <text evidence="11">Part of the Sec protein translocase complex. Interacts with the SecYEG preprotein conducting channel. SecDF uses the proton motive force (PMF) to complete protein translocation after the ATP-dependent function of SecA.</text>
</comment>
<evidence type="ECO:0000313" key="16">
    <source>
        <dbReference type="EMBL" id="KXU81414.1"/>
    </source>
</evidence>
<dbReference type="NCBIfam" id="TIGR01129">
    <property type="entry name" value="secD"/>
    <property type="match status" value="1"/>
</dbReference>
<dbReference type="SUPFAM" id="SSF82866">
    <property type="entry name" value="Multidrug efflux transporter AcrB transmembrane domain"/>
    <property type="match status" value="1"/>
</dbReference>
<dbReference type="EMBL" id="JMGO02000002">
    <property type="protein sequence ID" value="KXU81414.1"/>
    <property type="molecule type" value="Genomic_DNA"/>
</dbReference>
<dbReference type="STRING" id="29489.VL01_11700"/>
<name>A0A175VKY0_AEREN</name>
<dbReference type="InterPro" id="IPR005791">
    <property type="entry name" value="SecD"/>
</dbReference>
<evidence type="ECO:0000256" key="1">
    <source>
        <dbReference type="ARBA" id="ARBA00004651"/>
    </source>
</evidence>
<dbReference type="Pfam" id="PF21760">
    <property type="entry name" value="SecD_1st"/>
    <property type="match status" value="1"/>
</dbReference>
<dbReference type="RefSeq" id="WP_026456426.1">
    <property type="nucleotide sequence ID" value="NZ_JAAKVS010000004.1"/>
</dbReference>
<feature type="domain" description="Protein translocase subunit SecDF P1" evidence="14">
    <location>
        <begin position="231"/>
        <end position="288"/>
    </location>
</feature>
<dbReference type="Gene3D" id="1.20.1640.10">
    <property type="entry name" value="Multidrug efflux transporter AcrB transmembrane domain"/>
    <property type="match status" value="1"/>
</dbReference>
<dbReference type="GO" id="GO:0015450">
    <property type="term" value="F:protein-transporting ATPase activity"/>
    <property type="evidence" value="ECO:0007669"/>
    <property type="project" value="InterPro"/>
</dbReference>
<keyword evidence="7 11" id="KW-0811">Translocation</keyword>
<comment type="similarity">
    <text evidence="9 11">Belongs to the SecD/SecF family. SecD subfamily.</text>
</comment>
<dbReference type="Gene3D" id="3.30.1360.200">
    <property type="match status" value="1"/>
</dbReference>
<keyword evidence="3 11" id="KW-1003">Cell membrane</keyword>
<evidence type="ECO:0000256" key="8">
    <source>
        <dbReference type="ARBA" id="ARBA00023136"/>
    </source>
</evidence>
<dbReference type="Proteomes" id="UP000078435">
    <property type="component" value="Unassembled WGS sequence"/>
</dbReference>
<comment type="caution">
    <text evidence="11">Lacks conserved residue(s) required for the propagation of feature annotation.</text>
</comment>
<keyword evidence="5 11" id="KW-0653">Protein transport</keyword>
<gene>
    <name evidence="11 16" type="primary">secD</name>
    <name evidence="16" type="ORF">LCR_06840</name>
</gene>
<dbReference type="Pfam" id="PF07549">
    <property type="entry name" value="Sec_GG"/>
    <property type="match status" value="1"/>
</dbReference>
<feature type="domain" description="SecD export protein N-terminal TM" evidence="13">
    <location>
        <begin position="9"/>
        <end position="95"/>
    </location>
</feature>
<dbReference type="PANTHER" id="PTHR30081">
    <property type="entry name" value="PROTEIN-EXPORT MEMBRANE PROTEIN SEC"/>
    <property type="match status" value="1"/>
</dbReference>
<dbReference type="InterPro" id="IPR022813">
    <property type="entry name" value="SecD/SecF_arch_bac"/>
</dbReference>
<keyword evidence="4 11" id="KW-0812">Transmembrane</keyword>
<dbReference type="NCBIfam" id="NF009545">
    <property type="entry name" value="PRK12933.1"/>
    <property type="match status" value="1"/>
</dbReference>
<dbReference type="Gene3D" id="3.30.70.3400">
    <property type="match status" value="2"/>
</dbReference>
<feature type="transmembrane region" description="Helical" evidence="11">
    <location>
        <begin position="464"/>
        <end position="486"/>
    </location>
</feature>
<feature type="transmembrane region" description="Helical" evidence="11">
    <location>
        <begin position="562"/>
        <end position="586"/>
    </location>
</feature>
<protein>
    <recommendedName>
        <fullName evidence="10 11">Protein translocase subunit SecD</fullName>
    </recommendedName>
</protein>
<sequence>MRKHHSTILNRMSRWQYALLLLMLFTFTFYSLPTFFGEQPSLGLHGQAALTVSQHQLLAENRIAPVKTVQQQDKVELVFATQHEQQRAKQLLEQQGVDSAALTLEFHSNAPDWISRLGATPIKLGLDLRGGSQLLIGVDVNFVIDAQTNNLVDSLRSRFRDAHLRGANVMRSEQGAVIVTLPETAEQAPWLTIIKESAGTLQGQWQLTRSGNELRLVLSEAERTLLVNNAVTQNLSILKKRINELGIVEASVQRQGQEGIRIELPGVHNPKQAKEVIGATASLAFYETKVDSHFYMSDRHGQAIPMARKPVLTGEHIVDARASMGEMGQPQVNIVLDTLGGSKMNQFSRQHVGKAMATVFTEYKTNAQGHLRAHSEVINVATIQTALGNQFRITGLASMPEAQELAMLLRAGALTAPLKILEERSIGPTLGMQNIEAGFTALAFGMAGMMLFMMAWYRKFGWVAITALIGNLLMQVGMLAVLPGAVLTLPGIAGLVLTVGMAVDTHVLIFERIRDRLREGGSLANAIDFGYRSAFRTIFDANITTLICAVVLYSIGSGPLQGFSITLILGLVSSMITGIWGTRAIINPLWGRSRERTLRV</sequence>
<dbReference type="NCBIfam" id="TIGR00916">
    <property type="entry name" value="2A0604s01"/>
    <property type="match status" value="1"/>
</dbReference>
<dbReference type="AlphaFoldDB" id="A0A175VKY0"/>
<evidence type="ECO:0000256" key="3">
    <source>
        <dbReference type="ARBA" id="ARBA00022475"/>
    </source>
</evidence>
<comment type="subcellular location">
    <subcellularLocation>
        <location evidence="1 11">Cell membrane</location>
        <topology evidence="1 11">Multi-pass membrane protein</topology>
    </subcellularLocation>
</comment>
<dbReference type="FunFam" id="3.30.1360.200:FF:000001">
    <property type="entry name" value="Protein translocase subunit SecD"/>
    <property type="match status" value="1"/>
</dbReference>
<dbReference type="PANTHER" id="PTHR30081:SF13">
    <property type="entry name" value="PROTEIN TRANSLOCASE SUBUNIT SECD"/>
    <property type="match status" value="1"/>
</dbReference>
<dbReference type="Pfam" id="PF02355">
    <property type="entry name" value="SecD_SecF_C"/>
    <property type="match status" value="1"/>
</dbReference>
<dbReference type="OrthoDB" id="9805019at2"/>
<dbReference type="InterPro" id="IPR048631">
    <property type="entry name" value="SecD_1st"/>
</dbReference>
<evidence type="ECO:0000259" key="15">
    <source>
        <dbReference type="Pfam" id="PF22599"/>
    </source>
</evidence>
<evidence type="ECO:0000256" key="7">
    <source>
        <dbReference type="ARBA" id="ARBA00023010"/>
    </source>
</evidence>
<evidence type="ECO:0000256" key="6">
    <source>
        <dbReference type="ARBA" id="ARBA00022989"/>
    </source>
</evidence>
<dbReference type="InterPro" id="IPR022646">
    <property type="entry name" value="SecD/SecF_CS"/>
</dbReference>
<feature type="transmembrane region" description="Helical" evidence="11">
    <location>
        <begin position="437"/>
        <end position="457"/>
    </location>
</feature>
<evidence type="ECO:0000259" key="14">
    <source>
        <dbReference type="Pfam" id="PF21760"/>
    </source>
</evidence>
<evidence type="ECO:0000259" key="12">
    <source>
        <dbReference type="Pfam" id="PF02355"/>
    </source>
</evidence>
<feature type="transmembrane region" description="Helical" evidence="11">
    <location>
        <begin position="492"/>
        <end position="513"/>
    </location>
</feature>
<evidence type="ECO:0000313" key="17">
    <source>
        <dbReference type="Proteomes" id="UP000078435"/>
    </source>
</evidence>
<reference evidence="16 17" key="1">
    <citation type="submission" date="2016-02" db="EMBL/GenBank/DDBJ databases">
        <title>Draft genome sequence of Aeromonas trota strain 1999lcr isolated from cerebrospinal fluid (CSF).</title>
        <authorList>
            <person name="Dallagassa C.B."/>
            <person name="Prediger K.C."/>
            <person name="Weiss V.A."/>
            <person name="Assis F.E."/>
            <person name="Baura V."/>
            <person name="Cruz L.M."/>
            <person name="Souza E.M."/>
            <person name="Pedrosa F.O."/>
            <person name="Fadel-Picheth C.M."/>
        </authorList>
    </citation>
    <scope>NUCLEOTIDE SEQUENCE [LARGE SCALE GENOMIC DNA]</scope>
    <source>
        <strain evidence="16 17">1999lcr</strain>
    </source>
</reference>
<dbReference type="GO" id="GO:0043952">
    <property type="term" value="P:protein transport by the Sec complex"/>
    <property type="evidence" value="ECO:0007669"/>
    <property type="project" value="UniProtKB-UniRule"/>
</dbReference>
<keyword evidence="2 11" id="KW-0813">Transport</keyword>
<dbReference type="HAMAP" id="MF_01463_B">
    <property type="entry name" value="SecD_B"/>
    <property type="match status" value="1"/>
</dbReference>
<keyword evidence="6 11" id="KW-1133">Transmembrane helix</keyword>
<proteinExistence type="inferred from homology"/>
<dbReference type="Pfam" id="PF13721">
    <property type="entry name" value="SecD-TM1"/>
    <property type="match status" value="1"/>
</dbReference>
<dbReference type="FunFam" id="1.20.1640.10:FF:000004">
    <property type="entry name" value="Protein translocase subunit SecD"/>
    <property type="match status" value="1"/>
</dbReference>
<keyword evidence="8 11" id="KW-0472">Membrane</keyword>
<dbReference type="InterPro" id="IPR027398">
    <property type="entry name" value="SecD-TM"/>
</dbReference>
<evidence type="ECO:0000256" key="2">
    <source>
        <dbReference type="ARBA" id="ARBA00022448"/>
    </source>
</evidence>
<feature type="domain" description="Protein export membrane protein SecD/SecF C-terminal" evidence="12">
    <location>
        <begin position="419"/>
        <end position="585"/>
    </location>
</feature>
<dbReference type="InterPro" id="IPR054384">
    <property type="entry name" value="SecDF_P1_head"/>
</dbReference>
<evidence type="ECO:0000256" key="4">
    <source>
        <dbReference type="ARBA" id="ARBA00022692"/>
    </source>
</evidence>
<dbReference type="InterPro" id="IPR048634">
    <property type="entry name" value="SecD_SecF_C"/>
</dbReference>
<dbReference type="Pfam" id="PF22599">
    <property type="entry name" value="SecDF_P1_head"/>
    <property type="match status" value="1"/>
</dbReference>
<accession>A0A175VKY0</accession>
<evidence type="ECO:0000256" key="11">
    <source>
        <dbReference type="HAMAP-Rule" id="MF_01463"/>
    </source>
</evidence>
<dbReference type="GO" id="GO:0006605">
    <property type="term" value="P:protein targeting"/>
    <property type="evidence" value="ECO:0007669"/>
    <property type="project" value="UniProtKB-UniRule"/>
</dbReference>
<organism evidence="16 17">
    <name type="scientific">Aeromonas enteropelogenes</name>
    <name type="common">Aeromonas trota</name>
    <dbReference type="NCBI Taxonomy" id="29489"/>
    <lineage>
        <taxon>Bacteria</taxon>
        <taxon>Pseudomonadati</taxon>
        <taxon>Pseudomonadota</taxon>
        <taxon>Gammaproteobacteria</taxon>
        <taxon>Aeromonadales</taxon>
        <taxon>Aeromonadaceae</taxon>
        <taxon>Aeromonas</taxon>
    </lineage>
</organism>
<evidence type="ECO:0000256" key="9">
    <source>
        <dbReference type="ARBA" id="ARBA00060774"/>
    </source>
</evidence>
<feature type="transmembrane region" description="Helical" evidence="11">
    <location>
        <begin position="534"/>
        <end position="556"/>
    </location>
</feature>
<comment type="subunit">
    <text evidence="11">Forms a complex with SecF. Part of the essential Sec protein translocation apparatus which comprises SecA, SecYEG and auxiliary proteins SecDF-YajC and YidC.</text>
</comment>
<comment type="caution">
    <text evidence="16">The sequence shown here is derived from an EMBL/GenBank/DDBJ whole genome shotgun (WGS) entry which is preliminary data.</text>
</comment>
<dbReference type="InterPro" id="IPR055344">
    <property type="entry name" value="SecD_SecF_C_bact"/>
</dbReference>
<evidence type="ECO:0000256" key="10">
    <source>
        <dbReference type="ARBA" id="ARBA00068220"/>
    </source>
</evidence>
<evidence type="ECO:0000256" key="5">
    <source>
        <dbReference type="ARBA" id="ARBA00022927"/>
    </source>
</evidence>
<feature type="domain" description="SecDF P1 head subdomain" evidence="15">
    <location>
        <begin position="295"/>
        <end position="416"/>
    </location>
</feature>